<evidence type="ECO:0000256" key="6">
    <source>
        <dbReference type="ARBA" id="ARBA00022801"/>
    </source>
</evidence>
<name>A0AAN8SGM6_POLSC</name>
<dbReference type="EMBL" id="JAWJWE010000001">
    <property type="protein sequence ID" value="KAK6644542.1"/>
    <property type="molecule type" value="Genomic_DNA"/>
</dbReference>
<dbReference type="EC" id="3.4.21.105" evidence="4"/>
<dbReference type="PANTHER" id="PTHR43731:SF14">
    <property type="entry name" value="PRESENILIN-ASSOCIATED RHOMBOID-LIKE PROTEIN, MITOCHONDRIAL"/>
    <property type="match status" value="1"/>
</dbReference>
<keyword evidence="5 9" id="KW-0812">Transmembrane</keyword>
<dbReference type="InterPro" id="IPR050925">
    <property type="entry name" value="Rhomboid_protease_S54"/>
</dbReference>
<dbReference type="InterPro" id="IPR035952">
    <property type="entry name" value="Rhomboid-like_sf"/>
</dbReference>
<dbReference type="GO" id="GO:0006465">
    <property type="term" value="P:signal peptide processing"/>
    <property type="evidence" value="ECO:0007669"/>
    <property type="project" value="TreeGrafter"/>
</dbReference>
<dbReference type="PANTHER" id="PTHR43731">
    <property type="entry name" value="RHOMBOID PROTEASE"/>
    <property type="match status" value="1"/>
</dbReference>
<comment type="similarity">
    <text evidence="3">Belongs to the peptidase S54 family.</text>
</comment>
<dbReference type="Proteomes" id="UP001372834">
    <property type="component" value="Unassembled WGS sequence"/>
</dbReference>
<dbReference type="Gene3D" id="1.20.1540.10">
    <property type="entry name" value="Rhomboid-like"/>
    <property type="match status" value="1"/>
</dbReference>
<dbReference type="SUPFAM" id="SSF144091">
    <property type="entry name" value="Rhomboid-like"/>
    <property type="match status" value="1"/>
</dbReference>
<evidence type="ECO:0000256" key="3">
    <source>
        <dbReference type="ARBA" id="ARBA00009045"/>
    </source>
</evidence>
<feature type="domain" description="Peptidase S54 rhomboid" evidence="10">
    <location>
        <begin position="150"/>
        <end position="286"/>
    </location>
</feature>
<gene>
    <name evidence="11" type="ORF">RUM43_000809</name>
</gene>
<dbReference type="AlphaFoldDB" id="A0AAN8SGM6"/>
<comment type="caution">
    <text evidence="11">The sequence shown here is derived from an EMBL/GenBank/DDBJ whole genome shotgun (WGS) entry which is preliminary data.</text>
</comment>
<evidence type="ECO:0000256" key="2">
    <source>
        <dbReference type="ARBA" id="ARBA00004141"/>
    </source>
</evidence>
<dbReference type="InterPro" id="IPR022764">
    <property type="entry name" value="Peptidase_S54_rhomboid_dom"/>
</dbReference>
<evidence type="ECO:0000256" key="8">
    <source>
        <dbReference type="ARBA" id="ARBA00023136"/>
    </source>
</evidence>
<evidence type="ECO:0000256" key="4">
    <source>
        <dbReference type="ARBA" id="ARBA00013039"/>
    </source>
</evidence>
<organism evidence="11 12">
    <name type="scientific">Polyplax serrata</name>
    <name type="common">Common mouse louse</name>
    <dbReference type="NCBI Taxonomy" id="468196"/>
    <lineage>
        <taxon>Eukaryota</taxon>
        <taxon>Metazoa</taxon>
        <taxon>Ecdysozoa</taxon>
        <taxon>Arthropoda</taxon>
        <taxon>Hexapoda</taxon>
        <taxon>Insecta</taxon>
        <taxon>Pterygota</taxon>
        <taxon>Neoptera</taxon>
        <taxon>Paraneoptera</taxon>
        <taxon>Psocodea</taxon>
        <taxon>Troctomorpha</taxon>
        <taxon>Phthiraptera</taxon>
        <taxon>Anoplura</taxon>
        <taxon>Polyplacidae</taxon>
        <taxon>Polyplax</taxon>
    </lineage>
</organism>
<evidence type="ECO:0000259" key="10">
    <source>
        <dbReference type="Pfam" id="PF01694"/>
    </source>
</evidence>
<dbReference type="GO" id="GO:0004252">
    <property type="term" value="F:serine-type endopeptidase activity"/>
    <property type="evidence" value="ECO:0007669"/>
    <property type="project" value="InterPro"/>
</dbReference>
<feature type="transmembrane region" description="Helical" evidence="9">
    <location>
        <begin position="43"/>
        <end position="62"/>
    </location>
</feature>
<evidence type="ECO:0000313" key="12">
    <source>
        <dbReference type="Proteomes" id="UP001372834"/>
    </source>
</evidence>
<comment type="catalytic activity">
    <reaction evidence="1">
        <text>Cleaves type-1 transmembrane domains using a catalytic dyad composed of serine and histidine that are contributed by different transmembrane domains.</text>
        <dbReference type="EC" id="3.4.21.105"/>
    </reaction>
</comment>
<comment type="subcellular location">
    <subcellularLocation>
        <location evidence="2">Membrane</location>
        <topology evidence="2">Multi-pass membrane protein</topology>
    </subcellularLocation>
</comment>
<evidence type="ECO:0000256" key="1">
    <source>
        <dbReference type="ARBA" id="ARBA00000156"/>
    </source>
</evidence>
<dbReference type="Pfam" id="PF01694">
    <property type="entry name" value="Rhomboid"/>
    <property type="match status" value="1"/>
</dbReference>
<keyword evidence="7 9" id="KW-1133">Transmembrane helix</keyword>
<sequence>MTTIKRGSRIKYKNTKAYENTKLKNVENQPVSKNSLSLLVKPFMFTVGTCGLSVVVTAIWQYENVRNRAFQMLKKNWIKDKIYIFERKKYTWRQEFNKKWNQLSQGQKLFVPICFLNVLVFLSWRIKRFQPGMMKYFCSSPFGVATCLPMLLATFSHCNILHLAANMYVLHTFTTGAVQDLGKEQFVALYLSSAVVSSFASYLYKVVRSQTGPSLGASGAVMGMIAYICSKYPDSTLSIIGLPSISFSADTGIKCIILLDIIGLLKGWKFMDHAAHLGGSFCGIAWCQWGNAYIWKKKEPLLEWWHELRTPK</sequence>
<dbReference type="GO" id="GO:0016020">
    <property type="term" value="C:membrane"/>
    <property type="evidence" value="ECO:0007669"/>
    <property type="project" value="UniProtKB-SubCell"/>
</dbReference>
<dbReference type="FunFam" id="1.20.1540.10:FF:000012">
    <property type="entry name" value="Rhomboid family protein"/>
    <property type="match status" value="1"/>
</dbReference>
<protein>
    <recommendedName>
        <fullName evidence="4">rhomboid protease</fullName>
        <ecNumber evidence="4">3.4.21.105</ecNumber>
    </recommendedName>
</protein>
<evidence type="ECO:0000256" key="9">
    <source>
        <dbReference type="SAM" id="Phobius"/>
    </source>
</evidence>
<keyword evidence="8 9" id="KW-0472">Membrane</keyword>
<reference evidence="11 12" key="1">
    <citation type="submission" date="2023-10" db="EMBL/GenBank/DDBJ databases">
        <title>Genomes of two closely related lineages of the louse Polyplax serrata with different host specificities.</title>
        <authorList>
            <person name="Martinu J."/>
            <person name="Tarabai H."/>
            <person name="Stefka J."/>
            <person name="Hypsa V."/>
        </authorList>
    </citation>
    <scope>NUCLEOTIDE SEQUENCE [LARGE SCALE GENOMIC DNA]</scope>
    <source>
        <strain evidence="11">HR10_N</strain>
    </source>
</reference>
<accession>A0AAN8SGM6</accession>
<feature type="transmembrane region" description="Helical" evidence="9">
    <location>
        <begin position="109"/>
        <end position="126"/>
    </location>
</feature>
<proteinExistence type="inferred from homology"/>
<keyword evidence="6" id="KW-0378">Hydrolase</keyword>
<evidence type="ECO:0000256" key="5">
    <source>
        <dbReference type="ARBA" id="ARBA00022692"/>
    </source>
</evidence>
<evidence type="ECO:0000313" key="11">
    <source>
        <dbReference type="EMBL" id="KAK6644542.1"/>
    </source>
</evidence>
<evidence type="ECO:0000256" key="7">
    <source>
        <dbReference type="ARBA" id="ARBA00022989"/>
    </source>
</evidence>